<dbReference type="InterPro" id="IPR013744">
    <property type="entry name" value="SidJ"/>
</dbReference>
<keyword evidence="3" id="KW-1185">Reference proteome</keyword>
<dbReference type="Gene3D" id="3.40.50.1820">
    <property type="entry name" value="alpha/beta hydrolase"/>
    <property type="match status" value="1"/>
</dbReference>
<dbReference type="EMBL" id="MU857601">
    <property type="protein sequence ID" value="KAK4252354.1"/>
    <property type="molecule type" value="Genomic_DNA"/>
</dbReference>
<sequence length="365" mass="38835">MSTPSNIFVPAPYPVRVHHYIPTSSSSSSSPPQPVQVYEHPVLSPPSPSSSSSLPSPAAPTRRNALVFIGGLGDGPHTIPYVRRLAEHLATVAAATTKEEGERSSYTVFEARLSSSFTGFGHGSLAQDARELADLVRYLRTPAAASGGRGGGVGKEGKVVLMGHSTGCQDCLEYAVGNSSSAGGGGDGAYAGREETRVDGFILQGPVSDREAVRLSEDEGEVERSLRVAEEMVKEGKGDEVMERGVMPQGWRGSPVTAYRWASLVGVGGDDDYFSADLPDSKLLKTWGKLEQPVLIVPSEKDEWVSPDADVMGLVAKWKSFCKPGIASDLSGLIPNANHRVDNEPGQRWLSDRVACFLAQIGSRL</sequence>
<dbReference type="AlphaFoldDB" id="A0AAN7D232"/>
<evidence type="ECO:0008006" key="4">
    <source>
        <dbReference type="Google" id="ProtNLM"/>
    </source>
</evidence>
<gene>
    <name evidence="2" type="ORF">C7999DRAFT_36864</name>
</gene>
<protein>
    <recommendedName>
        <fullName evidence="4">DUF1749-domain-containing protein</fullName>
    </recommendedName>
</protein>
<comment type="caution">
    <text evidence="2">The sequence shown here is derived from an EMBL/GenBank/DDBJ whole genome shotgun (WGS) entry which is preliminary data.</text>
</comment>
<feature type="compositionally biased region" description="Low complexity" evidence="1">
    <location>
        <begin position="49"/>
        <end position="58"/>
    </location>
</feature>
<dbReference type="InterPro" id="IPR029058">
    <property type="entry name" value="AB_hydrolase_fold"/>
</dbReference>
<name>A0AAN7D232_9PEZI</name>
<feature type="region of interest" description="Disordered" evidence="1">
    <location>
        <begin position="20"/>
        <end position="58"/>
    </location>
</feature>
<reference evidence="2" key="1">
    <citation type="journal article" date="2023" name="Mol. Phylogenet. Evol.">
        <title>Genome-scale phylogeny and comparative genomics of the fungal order Sordariales.</title>
        <authorList>
            <person name="Hensen N."/>
            <person name="Bonometti L."/>
            <person name="Westerberg I."/>
            <person name="Brannstrom I.O."/>
            <person name="Guillou S."/>
            <person name="Cros-Aarteil S."/>
            <person name="Calhoun S."/>
            <person name="Haridas S."/>
            <person name="Kuo A."/>
            <person name="Mondo S."/>
            <person name="Pangilinan J."/>
            <person name="Riley R."/>
            <person name="LaButti K."/>
            <person name="Andreopoulos B."/>
            <person name="Lipzen A."/>
            <person name="Chen C."/>
            <person name="Yan M."/>
            <person name="Daum C."/>
            <person name="Ng V."/>
            <person name="Clum A."/>
            <person name="Steindorff A."/>
            <person name="Ohm R.A."/>
            <person name="Martin F."/>
            <person name="Silar P."/>
            <person name="Natvig D.O."/>
            <person name="Lalanne C."/>
            <person name="Gautier V."/>
            <person name="Ament-Velasquez S.L."/>
            <person name="Kruys A."/>
            <person name="Hutchinson M.I."/>
            <person name="Powell A.J."/>
            <person name="Barry K."/>
            <person name="Miller A.N."/>
            <person name="Grigoriev I.V."/>
            <person name="Debuchy R."/>
            <person name="Gladieux P."/>
            <person name="Hiltunen Thoren M."/>
            <person name="Johannesson H."/>
        </authorList>
    </citation>
    <scope>NUCLEOTIDE SEQUENCE</scope>
    <source>
        <strain evidence="2">CBS 359.72</strain>
    </source>
</reference>
<proteinExistence type="predicted"/>
<dbReference type="Pfam" id="PF08538">
    <property type="entry name" value="DUF1749"/>
    <property type="match status" value="1"/>
</dbReference>
<dbReference type="PANTHER" id="PTHR31591:SF7">
    <property type="entry name" value="DUF1749-DOMAIN-CONTAINING PROTEIN"/>
    <property type="match status" value="1"/>
</dbReference>
<evidence type="ECO:0000313" key="3">
    <source>
        <dbReference type="Proteomes" id="UP001303647"/>
    </source>
</evidence>
<dbReference type="PANTHER" id="PTHR31591">
    <property type="entry name" value="UPF0613 PROTEIN PB24D3.06C"/>
    <property type="match status" value="1"/>
</dbReference>
<reference evidence="2" key="2">
    <citation type="submission" date="2023-05" db="EMBL/GenBank/DDBJ databases">
        <authorList>
            <consortium name="Lawrence Berkeley National Laboratory"/>
            <person name="Steindorff A."/>
            <person name="Hensen N."/>
            <person name="Bonometti L."/>
            <person name="Westerberg I."/>
            <person name="Brannstrom I.O."/>
            <person name="Guillou S."/>
            <person name="Cros-Aarteil S."/>
            <person name="Calhoun S."/>
            <person name="Haridas S."/>
            <person name="Kuo A."/>
            <person name="Mondo S."/>
            <person name="Pangilinan J."/>
            <person name="Riley R."/>
            <person name="Labutti K."/>
            <person name="Andreopoulos B."/>
            <person name="Lipzen A."/>
            <person name="Chen C."/>
            <person name="Yanf M."/>
            <person name="Daum C."/>
            <person name="Ng V."/>
            <person name="Clum A."/>
            <person name="Ohm R."/>
            <person name="Martin F."/>
            <person name="Silar P."/>
            <person name="Natvig D."/>
            <person name="Lalanne C."/>
            <person name="Gautier V."/>
            <person name="Ament-Velasquez S.L."/>
            <person name="Kruys A."/>
            <person name="Hutchinson M.I."/>
            <person name="Powell A.J."/>
            <person name="Barry K."/>
            <person name="Miller A.N."/>
            <person name="Grigoriev I.V."/>
            <person name="Debuchy R."/>
            <person name="Gladieux P."/>
            <person name="Thoren M.H."/>
            <person name="Johannesson H."/>
        </authorList>
    </citation>
    <scope>NUCLEOTIDE SEQUENCE</scope>
    <source>
        <strain evidence="2">CBS 359.72</strain>
    </source>
</reference>
<dbReference type="Proteomes" id="UP001303647">
    <property type="component" value="Unassembled WGS sequence"/>
</dbReference>
<dbReference type="SUPFAM" id="SSF53474">
    <property type="entry name" value="alpha/beta-Hydrolases"/>
    <property type="match status" value="1"/>
</dbReference>
<evidence type="ECO:0000313" key="2">
    <source>
        <dbReference type="EMBL" id="KAK4252354.1"/>
    </source>
</evidence>
<evidence type="ECO:0000256" key="1">
    <source>
        <dbReference type="SAM" id="MobiDB-lite"/>
    </source>
</evidence>
<organism evidence="2 3">
    <name type="scientific">Corynascus novoguineensis</name>
    <dbReference type="NCBI Taxonomy" id="1126955"/>
    <lineage>
        <taxon>Eukaryota</taxon>
        <taxon>Fungi</taxon>
        <taxon>Dikarya</taxon>
        <taxon>Ascomycota</taxon>
        <taxon>Pezizomycotina</taxon>
        <taxon>Sordariomycetes</taxon>
        <taxon>Sordariomycetidae</taxon>
        <taxon>Sordariales</taxon>
        <taxon>Chaetomiaceae</taxon>
        <taxon>Corynascus</taxon>
    </lineage>
</organism>
<accession>A0AAN7D232</accession>